<evidence type="ECO:0000313" key="1">
    <source>
        <dbReference type="EMBL" id="CAD5217276.1"/>
    </source>
</evidence>
<reference evidence="1" key="1">
    <citation type="submission" date="2020-09" db="EMBL/GenBank/DDBJ databases">
        <authorList>
            <person name="Kikuchi T."/>
        </authorList>
    </citation>
    <scope>NUCLEOTIDE SEQUENCE</scope>
    <source>
        <strain evidence="1">Ka4C1</strain>
    </source>
</reference>
<organism evidence="1 2">
    <name type="scientific">Bursaphelenchus xylophilus</name>
    <name type="common">Pinewood nematode worm</name>
    <name type="synonym">Aphelenchoides xylophilus</name>
    <dbReference type="NCBI Taxonomy" id="6326"/>
    <lineage>
        <taxon>Eukaryota</taxon>
        <taxon>Metazoa</taxon>
        <taxon>Ecdysozoa</taxon>
        <taxon>Nematoda</taxon>
        <taxon>Chromadorea</taxon>
        <taxon>Rhabditida</taxon>
        <taxon>Tylenchina</taxon>
        <taxon>Tylenchomorpha</taxon>
        <taxon>Aphelenchoidea</taxon>
        <taxon>Aphelenchoididae</taxon>
        <taxon>Bursaphelenchus</taxon>
    </lineage>
</organism>
<evidence type="ECO:0000313" key="2">
    <source>
        <dbReference type="Proteomes" id="UP000659654"/>
    </source>
</evidence>
<name>A0A811KNR6_BURXY</name>
<sequence length="335" mass="39035">MTASITVRNFFDEEETIVHLNVQLYQTNGKTYYFPDFQATEQFLMQDDFEQLYICIELEEPLEWLSMEKSSKAGRMIKDAAKDAKLYLHIMRLSDEIEMRRTFAPFMEEVAPVADRLKCGFDDLMFFQGCSPKTVQIFCDDLPNTRKKIFYMAPLFNINVGQVICGASFYLEDFFMSRYENLHKYNMAVKPRRFCFPIQPSVKKFSCSVSLDFIISDGFYQNVFEEMSTSLPNLEELILEGICCNIKTQQDIKSLVPVIVKQIFGIAEYAHTVTLMNYCISFCHTLKPAVTRSFASEFAKTSLEVMIADDENEQDMIIIHKNVKFLISLDWRITW</sequence>
<keyword evidence="2" id="KW-1185">Reference proteome</keyword>
<gene>
    <name evidence="1" type="ORF">BXYJ_LOCUS4954</name>
</gene>
<proteinExistence type="predicted"/>
<protein>
    <submittedName>
        <fullName evidence="1">(pine wood nematode) hypothetical protein</fullName>
    </submittedName>
</protein>
<dbReference type="EMBL" id="CAJFCV020000002">
    <property type="protein sequence ID" value="CAG9100704.1"/>
    <property type="molecule type" value="Genomic_DNA"/>
</dbReference>
<comment type="caution">
    <text evidence="1">The sequence shown here is derived from an EMBL/GenBank/DDBJ whole genome shotgun (WGS) entry which is preliminary data.</text>
</comment>
<dbReference type="Proteomes" id="UP000582659">
    <property type="component" value="Unassembled WGS sequence"/>
</dbReference>
<dbReference type="AlphaFoldDB" id="A0A811KNR6"/>
<dbReference type="EMBL" id="CAJFDI010000002">
    <property type="protein sequence ID" value="CAD5217276.1"/>
    <property type="molecule type" value="Genomic_DNA"/>
</dbReference>
<accession>A0A811KNR6</accession>
<dbReference type="Proteomes" id="UP000659654">
    <property type="component" value="Unassembled WGS sequence"/>
</dbReference>